<evidence type="ECO:0000313" key="9">
    <source>
        <dbReference type="Proteomes" id="UP000593567"/>
    </source>
</evidence>
<evidence type="ECO:0000256" key="2">
    <source>
        <dbReference type="ARBA" id="ARBA00022670"/>
    </source>
</evidence>
<dbReference type="OrthoDB" id="6286214at2759"/>
<dbReference type="SMART" id="SM00115">
    <property type="entry name" value="CASc"/>
    <property type="match status" value="1"/>
</dbReference>
<dbReference type="InterPro" id="IPR002398">
    <property type="entry name" value="Pept_C14"/>
</dbReference>
<keyword evidence="3" id="KW-0053">Apoptosis</keyword>
<dbReference type="InterPro" id="IPR011600">
    <property type="entry name" value="Pept_C14_caspase"/>
</dbReference>
<protein>
    <submittedName>
        <fullName evidence="8">CASP2</fullName>
    </submittedName>
</protein>
<proteinExistence type="inferred from homology"/>
<evidence type="ECO:0000256" key="4">
    <source>
        <dbReference type="ARBA" id="ARBA00022801"/>
    </source>
</evidence>
<gene>
    <name evidence="8" type="ORF">EB796_012978</name>
</gene>
<comment type="caution">
    <text evidence="8">The sequence shown here is derived from an EMBL/GenBank/DDBJ whole genome shotgun (WGS) entry which is preliminary data.</text>
</comment>
<dbReference type="InterPro" id="IPR029030">
    <property type="entry name" value="Caspase-like_dom_sf"/>
</dbReference>
<feature type="domain" description="Caspase family p20" evidence="7">
    <location>
        <begin position="74"/>
        <end position="195"/>
    </location>
</feature>
<dbReference type="GO" id="GO:0006508">
    <property type="term" value="P:proteolysis"/>
    <property type="evidence" value="ECO:0007669"/>
    <property type="project" value="UniProtKB-KW"/>
</dbReference>
<dbReference type="PROSITE" id="PS50207">
    <property type="entry name" value="CASPASE_P10"/>
    <property type="match status" value="1"/>
</dbReference>
<evidence type="ECO:0000256" key="3">
    <source>
        <dbReference type="ARBA" id="ARBA00022703"/>
    </source>
</evidence>
<accession>A0A7J7JTI7</accession>
<dbReference type="PANTHER" id="PTHR47901">
    <property type="entry name" value="CASPASE RECRUITMENT DOMAIN-CONTAINING PROTEIN 18"/>
    <property type="match status" value="1"/>
</dbReference>
<evidence type="ECO:0000259" key="7">
    <source>
        <dbReference type="PROSITE" id="PS50208"/>
    </source>
</evidence>
<name>A0A7J7JTI7_BUGNE</name>
<keyword evidence="4" id="KW-0378">Hydrolase</keyword>
<evidence type="ECO:0000259" key="6">
    <source>
        <dbReference type="PROSITE" id="PS50207"/>
    </source>
</evidence>
<keyword evidence="2" id="KW-0645">Protease</keyword>
<dbReference type="AlphaFoldDB" id="A0A7J7JTI7"/>
<keyword evidence="9" id="KW-1185">Reference proteome</keyword>
<dbReference type="SUPFAM" id="SSF52129">
    <property type="entry name" value="Caspase-like"/>
    <property type="match status" value="1"/>
</dbReference>
<dbReference type="PANTHER" id="PTHR47901:SF8">
    <property type="entry name" value="CASPASE-3"/>
    <property type="match status" value="1"/>
</dbReference>
<dbReference type="Pfam" id="PF00656">
    <property type="entry name" value="Peptidase_C14"/>
    <property type="match status" value="1"/>
</dbReference>
<reference evidence="8" key="1">
    <citation type="submission" date="2020-06" db="EMBL/GenBank/DDBJ databases">
        <title>Draft genome of Bugula neritina, a colonial animal packing powerful symbionts and potential medicines.</title>
        <authorList>
            <person name="Rayko M."/>
        </authorList>
    </citation>
    <scope>NUCLEOTIDE SEQUENCE [LARGE SCALE GENOMIC DNA]</scope>
    <source>
        <strain evidence="8">Kwan_BN1</strain>
    </source>
</reference>
<dbReference type="PROSITE" id="PS50208">
    <property type="entry name" value="CASPASE_P20"/>
    <property type="match status" value="1"/>
</dbReference>
<comment type="similarity">
    <text evidence="1 5">Belongs to the peptidase C14A family.</text>
</comment>
<dbReference type="InterPro" id="IPR015917">
    <property type="entry name" value="Pept_C14A"/>
</dbReference>
<dbReference type="GO" id="GO:0006915">
    <property type="term" value="P:apoptotic process"/>
    <property type="evidence" value="ECO:0007669"/>
    <property type="project" value="UniProtKB-KW"/>
</dbReference>
<evidence type="ECO:0000256" key="1">
    <source>
        <dbReference type="ARBA" id="ARBA00010134"/>
    </source>
</evidence>
<evidence type="ECO:0000256" key="5">
    <source>
        <dbReference type="RuleBase" id="RU003971"/>
    </source>
</evidence>
<dbReference type="PRINTS" id="PR00376">
    <property type="entry name" value="IL1BCENZYME"/>
</dbReference>
<feature type="domain" description="Caspase family p10" evidence="6">
    <location>
        <begin position="219"/>
        <end position="294"/>
    </location>
</feature>
<evidence type="ECO:0000313" key="8">
    <source>
        <dbReference type="EMBL" id="KAF6028698.1"/>
    </source>
</evidence>
<dbReference type="InterPro" id="IPR002138">
    <property type="entry name" value="Pept_C14_p10"/>
</dbReference>
<dbReference type="EMBL" id="VXIV02001923">
    <property type="protein sequence ID" value="KAF6028698.1"/>
    <property type="molecule type" value="Genomic_DNA"/>
</dbReference>
<dbReference type="Proteomes" id="UP000593567">
    <property type="component" value="Unassembled WGS sequence"/>
</dbReference>
<dbReference type="Gene3D" id="3.40.50.1460">
    <property type="match status" value="1"/>
</dbReference>
<dbReference type="InterPro" id="IPR001309">
    <property type="entry name" value="Pept_C14_p20"/>
</dbReference>
<dbReference type="GO" id="GO:0004197">
    <property type="term" value="F:cysteine-type endopeptidase activity"/>
    <property type="evidence" value="ECO:0007669"/>
    <property type="project" value="InterPro"/>
</dbReference>
<organism evidence="8 9">
    <name type="scientific">Bugula neritina</name>
    <name type="common">Brown bryozoan</name>
    <name type="synonym">Sertularia neritina</name>
    <dbReference type="NCBI Taxonomy" id="10212"/>
    <lineage>
        <taxon>Eukaryota</taxon>
        <taxon>Metazoa</taxon>
        <taxon>Spiralia</taxon>
        <taxon>Lophotrochozoa</taxon>
        <taxon>Bryozoa</taxon>
        <taxon>Gymnolaemata</taxon>
        <taxon>Cheilostomatida</taxon>
        <taxon>Flustrina</taxon>
        <taxon>Buguloidea</taxon>
        <taxon>Bugulidae</taxon>
        <taxon>Bugula</taxon>
    </lineage>
</organism>
<sequence length="294" mass="33870">MAEFYWLCSLVIRSEHNLAQYSHESDNESDLSDHEDFYLPGEEHHIKMEVSVTRREDIKQLFYSNQVYRMSETVRGRALIINTNVFPNRPDLFRKGSAVDVSNIEQLDVRHDRTAEEMLKDIKEETQRPDHEDYGMHITVLMSHGATYGAYGMLYGADLKPVKLLDVFDLLSSDNFKHMAGKPKVVIVVADRNESSEGQESHYRSQQTKSESKNYNIEDMLILQSCFDGQNSIRDANYGSPFIRELVKTLYKHSSHTDLATLFDIVQERVKKVTKKLAEKHSHAAQQVPVVTLD</sequence>